<evidence type="ECO:0000256" key="1">
    <source>
        <dbReference type="SAM" id="MobiDB-lite"/>
    </source>
</evidence>
<evidence type="ECO:0000313" key="3">
    <source>
        <dbReference type="EMBL" id="KAF4302445.1"/>
    </source>
</evidence>
<dbReference type="AlphaFoldDB" id="A0A8H4IJW7"/>
<protein>
    <recommendedName>
        <fullName evidence="2">T6SS Phospholipase effector Tle1-like catalytic domain-containing protein</fullName>
    </recommendedName>
</protein>
<organism evidence="3 4">
    <name type="scientific">Botryosphaeria dothidea</name>
    <dbReference type="NCBI Taxonomy" id="55169"/>
    <lineage>
        <taxon>Eukaryota</taxon>
        <taxon>Fungi</taxon>
        <taxon>Dikarya</taxon>
        <taxon>Ascomycota</taxon>
        <taxon>Pezizomycotina</taxon>
        <taxon>Dothideomycetes</taxon>
        <taxon>Dothideomycetes incertae sedis</taxon>
        <taxon>Botryosphaeriales</taxon>
        <taxon>Botryosphaeriaceae</taxon>
        <taxon>Botryosphaeria</taxon>
    </lineage>
</organism>
<name>A0A8H4IJW7_9PEZI</name>
<dbReference type="Proteomes" id="UP000572817">
    <property type="component" value="Unassembled WGS sequence"/>
</dbReference>
<comment type="caution">
    <text evidence="3">The sequence shown here is derived from an EMBL/GenBank/DDBJ whole genome shotgun (WGS) entry which is preliminary data.</text>
</comment>
<dbReference type="PANTHER" id="PTHR33840">
    <property type="match status" value="1"/>
</dbReference>
<feature type="compositionally biased region" description="Basic residues" evidence="1">
    <location>
        <begin position="597"/>
        <end position="606"/>
    </location>
</feature>
<dbReference type="EMBL" id="WWBZ02000073">
    <property type="protein sequence ID" value="KAF4302445.1"/>
    <property type="molecule type" value="Genomic_DNA"/>
</dbReference>
<dbReference type="InterPro" id="IPR018712">
    <property type="entry name" value="Tle1-like_cat"/>
</dbReference>
<dbReference type="Pfam" id="PF09994">
    <property type="entry name" value="T6SS_Tle1-like_cat"/>
    <property type="match status" value="1"/>
</dbReference>
<feature type="domain" description="T6SS Phospholipase effector Tle1-like catalytic" evidence="2">
    <location>
        <begin position="7"/>
        <end position="363"/>
    </location>
</feature>
<evidence type="ECO:0000313" key="4">
    <source>
        <dbReference type="Proteomes" id="UP000572817"/>
    </source>
</evidence>
<dbReference type="PANTHER" id="PTHR33840:SF1">
    <property type="entry name" value="TLE1 PHOSPHOLIPASE DOMAIN-CONTAINING PROTEIN"/>
    <property type="match status" value="1"/>
</dbReference>
<feature type="region of interest" description="Disordered" evidence="1">
    <location>
        <begin position="594"/>
        <end position="661"/>
    </location>
</feature>
<accession>A0A8H4IJW7</accession>
<gene>
    <name evidence="3" type="ORF">GTA08_BOTSDO10421</name>
</gene>
<proteinExistence type="predicted"/>
<reference evidence="3" key="1">
    <citation type="submission" date="2020-04" db="EMBL/GenBank/DDBJ databases">
        <title>Genome Assembly and Annotation of Botryosphaeria dothidea sdau 11-99, a Latent Pathogen of Apple Fruit Ring Rot in China.</title>
        <authorList>
            <person name="Yu C."/>
            <person name="Diao Y."/>
            <person name="Lu Q."/>
            <person name="Zhao J."/>
            <person name="Cui S."/>
            <person name="Peng C."/>
            <person name="He B."/>
            <person name="Liu H."/>
        </authorList>
    </citation>
    <scope>NUCLEOTIDE SEQUENCE [LARGE SCALE GENOMIC DNA]</scope>
    <source>
        <strain evidence="3">Sdau11-99</strain>
    </source>
</reference>
<dbReference type="OrthoDB" id="3057168at2759"/>
<evidence type="ECO:0000259" key="2">
    <source>
        <dbReference type="Pfam" id="PF09994"/>
    </source>
</evidence>
<feature type="compositionally biased region" description="Basic and acidic residues" evidence="1">
    <location>
        <begin position="625"/>
        <end position="648"/>
    </location>
</feature>
<keyword evidence="4" id="KW-1185">Reference proteome</keyword>
<sequence length="661" mass="75801">MALHPKKRLIICCDGTWQVSDRAPSTEPSNIAKLSRMIHRESEGDQPFPQVVYYQSGVGTSNWGAFKHLPSVLAMLSASFGDGLEDNVLTAYHYLSTNYYHPSYDEEHGHCYRADEIFLFGFSRGAFTARALAGLVTELGLFRPQYMNEFRRAYGLYRHVGIMAAERGLMNIRFVDKVKALQGFLSEEDYNFLLDLHDHSKHSVDYYVEDAEKKAGGFGREEREEKRKEVLAGKKLYERVTIKVVGVWDTVGALGIPDSLVSWMFPSINNQYKFHDAALNSKIENAFQALALDEHRGAFKPTLWYLDEKFLDGGKCPNLKQCWFPGFHESIGGGDTAAEHWMKKYLPATSEMHDVTLAWMCDQVDGLLRFDHHACKKILLSADRDRVNWASAFETDLGFVLGFAFSFSIMGGIRRRTPGRYNIHNSQWKVRTNETMHPSVYYRIETTASRFFPYFPPALKEHVVSWLPEWYMEPRAPRWRWEESRDGNGAQWIRPSVPKLWPHTSAEELKIPEWVIREDLGRFNFEATLLPPKFKKRLRKRNDQKIVEAETAHTNRAKAVEGHANEGGETTHTWKDHVEEKQQFWTRTTWDGNAHAQHGKIGKKGNKACPPEDKPVGEANPPKKQKVENNWGRKEIGKTNGPHMHDHAMNGGAVQPHHIST</sequence>